<dbReference type="InterPro" id="IPR009725">
    <property type="entry name" value="3_dmu_93_MTrfase"/>
</dbReference>
<dbReference type="CDD" id="cd06588">
    <property type="entry name" value="PhnB_like"/>
    <property type="match status" value="1"/>
</dbReference>
<reference evidence="3" key="1">
    <citation type="journal article" date="2019" name="Int. J. Syst. Evol. Microbiol.">
        <title>The Global Catalogue of Microorganisms (GCM) 10K type strain sequencing project: providing services to taxonomists for standard genome sequencing and annotation.</title>
        <authorList>
            <consortium name="The Broad Institute Genomics Platform"/>
            <consortium name="The Broad Institute Genome Sequencing Center for Infectious Disease"/>
            <person name="Wu L."/>
            <person name="Ma J."/>
        </authorList>
    </citation>
    <scope>NUCLEOTIDE SEQUENCE [LARGE SCALE GENOMIC DNA]</scope>
    <source>
        <strain evidence="3">CGMCC 4.7455</strain>
    </source>
</reference>
<evidence type="ECO:0000313" key="3">
    <source>
        <dbReference type="Proteomes" id="UP001597365"/>
    </source>
</evidence>
<dbReference type="PIRSF" id="PIRSF021700">
    <property type="entry name" value="3_dmu_93_MTrfase"/>
    <property type="match status" value="1"/>
</dbReference>
<protein>
    <submittedName>
        <fullName evidence="2">VOC family protein</fullName>
    </submittedName>
</protein>
<dbReference type="PANTHER" id="PTHR33990">
    <property type="entry name" value="PROTEIN YJDN-RELATED"/>
    <property type="match status" value="1"/>
</dbReference>
<proteinExistence type="predicted"/>
<dbReference type="SUPFAM" id="SSF54593">
    <property type="entry name" value="Glyoxalase/Bleomycin resistance protein/Dihydroxybiphenyl dioxygenase"/>
    <property type="match status" value="1"/>
</dbReference>
<feature type="domain" description="PhnB-like" evidence="1">
    <location>
        <begin position="3"/>
        <end position="116"/>
    </location>
</feature>
<dbReference type="Pfam" id="PF06983">
    <property type="entry name" value="3-dmu-9_3-mt"/>
    <property type="match status" value="1"/>
</dbReference>
<comment type="caution">
    <text evidence="2">The sequence shown here is derived from an EMBL/GenBank/DDBJ whole genome shotgun (WGS) entry which is preliminary data.</text>
</comment>
<dbReference type="EMBL" id="JBHUFU010000003">
    <property type="protein sequence ID" value="MFD1829514.1"/>
    <property type="molecule type" value="Genomic_DNA"/>
</dbReference>
<organism evidence="2 3">
    <name type="scientific">Streptomyces desertarenae</name>
    <dbReference type="NCBI Taxonomy" id="2666184"/>
    <lineage>
        <taxon>Bacteria</taxon>
        <taxon>Bacillati</taxon>
        <taxon>Actinomycetota</taxon>
        <taxon>Actinomycetes</taxon>
        <taxon>Kitasatosporales</taxon>
        <taxon>Streptomycetaceae</taxon>
        <taxon>Streptomyces</taxon>
    </lineage>
</organism>
<dbReference type="RefSeq" id="WP_380898333.1">
    <property type="nucleotide sequence ID" value="NZ_JBHUFU010000003.1"/>
</dbReference>
<evidence type="ECO:0000259" key="1">
    <source>
        <dbReference type="Pfam" id="PF06983"/>
    </source>
</evidence>
<dbReference type="InterPro" id="IPR028973">
    <property type="entry name" value="PhnB-like"/>
</dbReference>
<dbReference type="PANTHER" id="PTHR33990:SF2">
    <property type="entry name" value="PHNB-LIKE DOMAIN-CONTAINING PROTEIN"/>
    <property type="match status" value="1"/>
</dbReference>
<keyword evidence="3" id="KW-1185">Reference proteome</keyword>
<dbReference type="InterPro" id="IPR029068">
    <property type="entry name" value="Glyas_Bleomycin-R_OHBP_Dase"/>
</dbReference>
<accession>A0ABW4PFN0</accession>
<dbReference type="Gene3D" id="3.10.180.10">
    <property type="entry name" value="2,3-Dihydroxybiphenyl 1,2-Dioxygenase, domain 1"/>
    <property type="match status" value="1"/>
</dbReference>
<evidence type="ECO:0000313" key="2">
    <source>
        <dbReference type="EMBL" id="MFD1829514.1"/>
    </source>
</evidence>
<gene>
    <name evidence="2" type="ORF">ACFSJS_07540</name>
</gene>
<name>A0ABW4PFN0_9ACTN</name>
<sequence length="156" mass="17166">MRKITTCLWFDGRAEEAAEYYTSLFPDSRITGVQRHTEAGPGEPGSVLLVTFELAGQQFSALNGGPEFTFSEAISLSVDCADQAEVDELWAKLTDGGEESQCGWLKDRYGLSWQIVPHELPELLNDADPAAAARVMKALFGMRRIDVRALREAAGR</sequence>
<dbReference type="Proteomes" id="UP001597365">
    <property type="component" value="Unassembled WGS sequence"/>
</dbReference>